<dbReference type="InterPro" id="IPR046368">
    <property type="entry name" value="Tag1"/>
</dbReference>
<feature type="transmembrane region" description="Helical" evidence="2">
    <location>
        <begin position="53"/>
        <end position="80"/>
    </location>
</feature>
<dbReference type="KEGG" id="ehx:EMIHUDRAFT_444677"/>
<reference evidence="3" key="2">
    <citation type="submission" date="2024-10" db="UniProtKB">
        <authorList>
            <consortium name="EnsemblProtists"/>
        </authorList>
    </citation>
    <scope>IDENTIFICATION</scope>
</reference>
<name>A0A0D3JAW3_EMIH1</name>
<sequence length="644" mass="66488">MIDVEPSARTSAAKLTNALCPCSSSTGGDDAGTARALDEVPAQSRRCPLALRLLPVALVLLLFTAFAGPTVASAAVQFLVDRSVLTVTALHVAPSESDIGDFGSGDPGSAGPLDVSISRSDLTVAIQTTGELRLWLLPVACTVERMDLSVAHASGGAAPVGSFQALSPLAVGFGGRVPLHLRGALEVANLTALHELSARIITAPELSLSVAGSVTVRAWPGLLFEGITLAKQFRLRGMGGLAARTTALHLSESYPGSEVTLEAEVEAQNPSSFELTPLGEIAFAVQTAAGSQFAAVATDGLVSMRQGALSYTLRGPILSPPEDVHEFERLSADYAAGRTSDVHAVFTSIGGVPLYSVALQGVALDAKLPGRLLHFFRDVGMHVDVNAAAIHSLAGLAGDHAHGYVGDHSHGLIEKDPTPLAELEETVYIGQLSNPLNITTTVLAVEVNVTYLGTAVGRVSVPEVSPPLVLGPFESRRSRAFPLLLKAPAATLSRMMADLLKDGEIEVGLYSALDLTFGPDRVRLPYVEELITVALENKGLAGSAAAMQLVDKLAGGQVSSSLGTTVTELGEAGQTVGETLDTTVGTLNSTLSTAASTVASTVEDALTDVGDILGDVFGGLTLSHGRGHAQAGPPQAQQSSKHSR</sequence>
<dbReference type="PANTHER" id="PTHR35895:SF1">
    <property type="entry name" value="LIPID-BINDING SERUM GLYCOPROTEIN C-TERMINAL DOMAIN-CONTAINING PROTEIN"/>
    <property type="match status" value="1"/>
</dbReference>
<dbReference type="EnsemblProtists" id="EOD20648">
    <property type="protein sequence ID" value="EOD20648"/>
    <property type="gene ID" value="EMIHUDRAFT_444677"/>
</dbReference>
<proteinExistence type="predicted"/>
<dbReference type="Pfam" id="PF12505">
    <property type="entry name" value="DUF3712"/>
    <property type="match status" value="1"/>
</dbReference>
<feature type="compositionally biased region" description="Low complexity" evidence="1">
    <location>
        <begin position="629"/>
        <end position="638"/>
    </location>
</feature>
<evidence type="ECO:0000256" key="1">
    <source>
        <dbReference type="SAM" id="MobiDB-lite"/>
    </source>
</evidence>
<dbReference type="GeneID" id="17266193"/>
<keyword evidence="2" id="KW-0472">Membrane</keyword>
<evidence type="ECO:0008006" key="5">
    <source>
        <dbReference type="Google" id="ProtNLM"/>
    </source>
</evidence>
<organism evidence="3 4">
    <name type="scientific">Emiliania huxleyi (strain CCMP1516)</name>
    <dbReference type="NCBI Taxonomy" id="280463"/>
    <lineage>
        <taxon>Eukaryota</taxon>
        <taxon>Haptista</taxon>
        <taxon>Haptophyta</taxon>
        <taxon>Prymnesiophyceae</taxon>
        <taxon>Isochrysidales</taxon>
        <taxon>Noelaerhabdaceae</taxon>
        <taxon>Emiliania</taxon>
    </lineage>
</organism>
<dbReference type="PaxDb" id="2903-EOD20648"/>
<reference evidence="4" key="1">
    <citation type="journal article" date="2013" name="Nature">
        <title>Pan genome of the phytoplankton Emiliania underpins its global distribution.</title>
        <authorList>
            <person name="Read B.A."/>
            <person name="Kegel J."/>
            <person name="Klute M.J."/>
            <person name="Kuo A."/>
            <person name="Lefebvre S.C."/>
            <person name="Maumus F."/>
            <person name="Mayer C."/>
            <person name="Miller J."/>
            <person name="Monier A."/>
            <person name="Salamov A."/>
            <person name="Young J."/>
            <person name="Aguilar M."/>
            <person name="Claverie J.M."/>
            <person name="Frickenhaus S."/>
            <person name="Gonzalez K."/>
            <person name="Herman E.K."/>
            <person name="Lin Y.C."/>
            <person name="Napier J."/>
            <person name="Ogata H."/>
            <person name="Sarno A.F."/>
            <person name="Shmutz J."/>
            <person name="Schroeder D."/>
            <person name="de Vargas C."/>
            <person name="Verret F."/>
            <person name="von Dassow P."/>
            <person name="Valentin K."/>
            <person name="Van de Peer Y."/>
            <person name="Wheeler G."/>
            <person name="Dacks J.B."/>
            <person name="Delwiche C.F."/>
            <person name="Dyhrman S.T."/>
            <person name="Glockner G."/>
            <person name="John U."/>
            <person name="Richards T."/>
            <person name="Worden A.Z."/>
            <person name="Zhang X."/>
            <person name="Grigoriev I.V."/>
            <person name="Allen A.E."/>
            <person name="Bidle K."/>
            <person name="Borodovsky M."/>
            <person name="Bowler C."/>
            <person name="Brownlee C."/>
            <person name="Cock J.M."/>
            <person name="Elias M."/>
            <person name="Gladyshev V.N."/>
            <person name="Groth M."/>
            <person name="Guda C."/>
            <person name="Hadaegh A."/>
            <person name="Iglesias-Rodriguez M.D."/>
            <person name="Jenkins J."/>
            <person name="Jones B.M."/>
            <person name="Lawson T."/>
            <person name="Leese F."/>
            <person name="Lindquist E."/>
            <person name="Lobanov A."/>
            <person name="Lomsadze A."/>
            <person name="Malik S.B."/>
            <person name="Marsh M.E."/>
            <person name="Mackinder L."/>
            <person name="Mock T."/>
            <person name="Mueller-Roeber B."/>
            <person name="Pagarete A."/>
            <person name="Parker M."/>
            <person name="Probert I."/>
            <person name="Quesneville H."/>
            <person name="Raines C."/>
            <person name="Rensing S.A."/>
            <person name="Riano-Pachon D.M."/>
            <person name="Richier S."/>
            <person name="Rokitta S."/>
            <person name="Shiraiwa Y."/>
            <person name="Soanes D.M."/>
            <person name="van der Giezen M."/>
            <person name="Wahlund T.M."/>
            <person name="Williams B."/>
            <person name="Wilson W."/>
            <person name="Wolfe G."/>
            <person name="Wurch L.L."/>
        </authorList>
    </citation>
    <scope>NUCLEOTIDE SEQUENCE</scope>
</reference>
<dbReference type="HOGENOM" id="CLU_426077_0_0_1"/>
<dbReference type="AlphaFoldDB" id="A0A0D3JAW3"/>
<dbReference type="InterPro" id="IPR022185">
    <property type="entry name" value="DUF3712"/>
</dbReference>
<feature type="region of interest" description="Disordered" evidence="1">
    <location>
        <begin position="624"/>
        <end position="644"/>
    </location>
</feature>
<dbReference type="RefSeq" id="XP_005773077.1">
    <property type="nucleotide sequence ID" value="XM_005773020.1"/>
</dbReference>
<evidence type="ECO:0000313" key="3">
    <source>
        <dbReference type="EnsemblProtists" id="EOD20648"/>
    </source>
</evidence>
<keyword evidence="2" id="KW-0812">Transmembrane</keyword>
<keyword evidence="2" id="KW-1133">Transmembrane helix</keyword>
<evidence type="ECO:0000256" key="2">
    <source>
        <dbReference type="SAM" id="Phobius"/>
    </source>
</evidence>
<dbReference type="Proteomes" id="UP000013827">
    <property type="component" value="Unassembled WGS sequence"/>
</dbReference>
<evidence type="ECO:0000313" key="4">
    <source>
        <dbReference type="Proteomes" id="UP000013827"/>
    </source>
</evidence>
<dbReference type="PANTHER" id="PTHR35895">
    <property type="entry name" value="CHROMOSOME 16, WHOLE GENOME SHOTGUN SEQUENCE"/>
    <property type="match status" value="1"/>
</dbReference>
<dbReference type="GO" id="GO:0016020">
    <property type="term" value="C:membrane"/>
    <property type="evidence" value="ECO:0007669"/>
    <property type="project" value="TreeGrafter"/>
</dbReference>
<accession>A0A0D3JAW3</accession>
<keyword evidence="4" id="KW-1185">Reference proteome</keyword>
<protein>
    <recommendedName>
        <fullName evidence="5">Lipid-binding serum glycoprotein C-terminal domain-containing protein</fullName>
    </recommendedName>
</protein>